<dbReference type="GO" id="GO:0004553">
    <property type="term" value="F:hydrolase activity, hydrolyzing O-glycosyl compounds"/>
    <property type="evidence" value="ECO:0007669"/>
    <property type="project" value="TreeGrafter"/>
</dbReference>
<protein>
    <submittedName>
        <fullName evidence="6">Glycosyl hydrolases family 39</fullName>
    </submittedName>
</protein>
<evidence type="ECO:0000256" key="4">
    <source>
        <dbReference type="SAM" id="MobiDB-lite"/>
    </source>
</evidence>
<evidence type="ECO:0000256" key="3">
    <source>
        <dbReference type="ARBA" id="ARBA00023295"/>
    </source>
</evidence>
<dbReference type="AlphaFoldDB" id="A0A1N5TQW0"/>
<name>A0A1N5TQW0_9ACTN</name>
<dbReference type="InterPro" id="IPR049166">
    <property type="entry name" value="GH39_cat"/>
</dbReference>
<keyword evidence="3" id="KW-0326">Glycosidase</keyword>
<dbReference type="InterPro" id="IPR017853">
    <property type="entry name" value="GH"/>
</dbReference>
<evidence type="ECO:0000256" key="2">
    <source>
        <dbReference type="ARBA" id="ARBA00022801"/>
    </source>
</evidence>
<evidence type="ECO:0000256" key="1">
    <source>
        <dbReference type="ARBA" id="ARBA00008875"/>
    </source>
</evidence>
<organism evidence="6 7">
    <name type="scientific">Micromonospora cremea</name>
    <dbReference type="NCBI Taxonomy" id="709881"/>
    <lineage>
        <taxon>Bacteria</taxon>
        <taxon>Bacillati</taxon>
        <taxon>Actinomycetota</taxon>
        <taxon>Actinomycetes</taxon>
        <taxon>Micromonosporales</taxon>
        <taxon>Micromonosporaceae</taxon>
        <taxon>Micromonospora</taxon>
    </lineage>
</organism>
<keyword evidence="7" id="KW-1185">Reference proteome</keyword>
<dbReference type="EMBL" id="FSQT01000001">
    <property type="protein sequence ID" value="SIM50415.1"/>
    <property type="molecule type" value="Genomic_DNA"/>
</dbReference>
<dbReference type="Pfam" id="PF01229">
    <property type="entry name" value="Glyco_hydro_39"/>
    <property type="match status" value="1"/>
</dbReference>
<gene>
    <name evidence="6" type="ORF">SAMN04489832_0307</name>
</gene>
<dbReference type="PANTHER" id="PTHR12631:SF10">
    <property type="entry name" value="BETA-XYLOSIDASE-LIKE PROTEIN-RELATED"/>
    <property type="match status" value="1"/>
</dbReference>
<evidence type="ECO:0000313" key="6">
    <source>
        <dbReference type="EMBL" id="SIM50415.1"/>
    </source>
</evidence>
<feature type="region of interest" description="Disordered" evidence="4">
    <location>
        <begin position="36"/>
        <end position="71"/>
    </location>
</feature>
<reference evidence="7" key="1">
    <citation type="submission" date="2016-12" db="EMBL/GenBank/DDBJ databases">
        <authorList>
            <person name="Varghese N."/>
            <person name="Submissions S."/>
        </authorList>
    </citation>
    <scope>NUCLEOTIDE SEQUENCE [LARGE SCALE GENOMIC DNA]</scope>
    <source>
        <strain evidence="7">DSM 45599</strain>
    </source>
</reference>
<dbReference type="Proteomes" id="UP000185124">
    <property type="component" value="Unassembled WGS sequence"/>
</dbReference>
<evidence type="ECO:0000259" key="5">
    <source>
        <dbReference type="Pfam" id="PF01229"/>
    </source>
</evidence>
<accession>A0A1N5TQW0</accession>
<proteinExistence type="inferred from homology"/>
<feature type="domain" description="Glycosyl hydrolases family 39 N-terminal catalytic" evidence="5">
    <location>
        <begin position="126"/>
        <end position="339"/>
    </location>
</feature>
<dbReference type="PANTHER" id="PTHR12631">
    <property type="entry name" value="ALPHA-L-IDURONIDASE"/>
    <property type="match status" value="1"/>
</dbReference>
<dbReference type="STRING" id="709881.SAMN04489832_0307"/>
<dbReference type="InterPro" id="IPR051923">
    <property type="entry name" value="Glycosyl_Hydrolase_39"/>
</dbReference>
<comment type="similarity">
    <text evidence="1">Belongs to the glycosyl hydrolase 39 family.</text>
</comment>
<sequence>MSRTPPRCPLPTRATALRWLALPAVLTVITLLVTTSGPTPEAPRAGEPSPVGADPVGYDWSAPQGHRPDPRTLSVGVTHTQYSIDDWGGPPATVSAKAVLTATASYQNQHIFGWGAENPQPSPGRFDWSSLDRRMELIRSTGGTPVITLCCAPDWMKGGRPGETNWDRLHDAPRPQHYADFAALAAAVARRYPDVRHFQVWNEMKGFWNDARNRWDYESYTNLYNTVYDALKAVDPTIAVGGPYVVIDTWARRTTTSHPSALAGACGVVDQRGLDVLDYWLRHKHGADFVAVDAGLSTRDQGRITATTTSSALFGALTRWLRQRTSLPIWWSEFHVGRAEAGGQPKLTARAVAALLHMADQGATTALIWEPQRDTDETHGPALWSSTDGHGGGRPLAYAEAVARLQQVLAGRTGPDTVSWPVPELGLAQGREGVLLVHTEDDRIDLQVQGRPLRLEPYEVRYVALRTDAPVEFAFPVTPRPSAPAVPTGQCLRLTDAAAQPSETR</sequence>
<keyword evidence="2 6" id="KW-0378">Hydrolase</keyword>
<dbReference type="SUPFAM" id="SSF51445">
    <property type="entry name" value="(Trans)glycosidases"/>
    <property type="match status" value="1"/>
</dbReference>
<evidence type="ECO:0000313" key="7">
    <source>
        <dbReference type="Proteomes" id="UP000185124"/>
    </source>
</evidence>
<dbReference type="Gene3D" id="3.20.20.80">
    <property type="entry name" value="Glycosidases"/>
    <property type="match status" value="1"/>
</dbReference>